<proteinExistence type="inferred from homology"/>
<dbReference type="EMBL" id="KB201205">
    <property type="protein sequence ID" value="ESO98863.1"/>
    <property type="molecule type" value="Genomic_DNA"/>
</dbReference>
<protein>
    <recommendedName>
        <fullName evidence="5">Alpha/beta hydrolase fold-3 domain-containing protein</fullName>
    </recommendedName>
</protein>
<dbReference type="InterPro" id="IPR017157">
    <property type="entry name" value="Arylacetamide_deacetylase"/>
</dbReference>
<dbReference type="InterPro" id="IPR013094">
    <property type="entry name" value="AB_hydrolase_3"/>
</dbReference>
<dbReference type="SUPFAM" id="SSF53474">
    <property type="entry name" value="alpha/beta-Hydrolases"/>
    <property type="match status" value="1"/>
</dbReference>
<feature type="transmembrane region" description="Helical" evidence="4">
    <location>
        <begin position="12"/>
        <end position="31"/>
    </location>
</feature>
<dbReference type="GO" id="GO:0016020">
    <property type="term" value="C:membrane"/>
    <property type="evidence" value="ECO:0007669"/>
    <property type="project" value="InterPro"/>
</dbReference>
<dbReference type="HOGENOM" id="CLU_012494_12_3_1"/>
<feature type="active site" evidence="3">
    <location>
        <position position="377"/>
    </location>
</feature>
<dbReference type="PIRSF" id="PIRSF037251">
    <property type="entry name" value="Arylacetamide_deacetylase"/>
    <property type="match status" value="1"/>
</dbReference>
<evidence type="ECO:0000256" key="3">
    <source>
        <dbReference type="PIRSR" id="PIRSR037251-1"/>
    </source>
</evidence>
<name>V4A4R1_LOTGI</name>
<keyword evidence="4" id="KW-0472">Membrane</keyword>
<dbReference type="InterPro" id="IPR029058">
    <property type="entry name" value="AB_hydrolase_fold"/>
</dbReference>
<gene>
    <name evidence="6" type="ORF">LOTGIDRAFT_231215</name>
</gene>
<dbReference type="PANTHER" id="PTHR48081">
    <property type="entry name" value="AB HYDROLASE SUPERFAMILY PROTEIN C4A8.06C"/>
    <property type="match status" value="1"/>
</dbReference>
<dbReference type="Proteomes" id="UP000030746">
    <property type="component" value="Unassembled WGS sequence"/>
</dbReference>
<dbReference type="PANTHER" id="PTHR48081:SF8">
    <property type="entry name" value="ALPHA_BETA HYDROLASE FOLD-3 DOMAIN-CONTAINING PROTEIN-RELATED"/>
    <property type="match status" value="1"/>
</dbReference>
<dbReference type="GO" id="GO:0052689">
    <property type="term" value="F:carboxylic ester hydrolase activity"/>
    <property type="evidence" value="ECO:0007669"/>
    <property type="project" value="InterPro"/>
</dbReference>
<dbReference type="OMA" id="THVARIN"/>
<keyword evidence="7" id="KW-1185">Reference proteome</keyword>
<evidence type="ECO:0000313" key="6">
    <source>
        <dbReference type="EMBL" id="ESO98863.1"/>
    </source>
</evidence>
<comment type="similarity">
    <text evidence="1">Belongs to the 'GDXG' lipolytic enzyme family.</text>
</comment>
<feature type="active site" evidence="3">
    <location>
        <position position="347"/>
    </location>
</feature>
<dbReference type="GeneID" id="20248515"/>
<dbReference type="CTD" id="20248515"/>
<dbReference type="ESTHER" id="lotgi-v4a4r1">
    <property type="family name" value="Arylacetamide_deacetylase"/>
</dbReference>
<dbReference type="STRING" id="225164.V4A4R1"/>
<keyword evidence="2" id="KW-0378">Hydrolase</keyword>
<evidence type="ECO:0000256" key="2">
    <source>
        <dbReference type="ARBA" id="ARBA00022801"/>
    </source>
</evidence>
<feature type="domain" description="Alpha/beta hydrolase fold-3" evidence="5">
    <location>
        <begin position="117"/>
        <end position="249"/>
    </location>
</feature>
<keyword evidence="4" id="KW-0812">Transmembrane</keyword>
<dbReference type="RefSeq" id="XP_009050492.1">
    <property type="nucleotide sequence ID" value="XM_009052244.1"/>
</dbReference>
<dbReference type="OrthoDB" id="408631at2759"/>
<reference evidence="6 7" key="1">
    <citation type="journal article" date="2013" name="Nature">
        <title>Insights into bilaterian evolution from three spiralian genomes.</title>
        <authorList>
            <person name="Simakov O."/>
            <person name="Marletaz F."/>
            <person name="Cho S.J."/>
            <person name="Edsinger-Gonzales E."/>
            <person name="Havlak P."/>
            <person name="Hellsten U."/>
            <person name="Kuo D.H."/>
            <person name="Larsson T."/>
            <person name="Lv J."/>
            <person name="Arendt D."/>
            <person name="Savage R."/>
            <person name="Osoegawa K."/>
            <person name="de Jong P."/>
            <person name="Grimwood J."/>
            <person name="Chapman J.A."/>
            <person name="Shapiro H."/>
            <person name="Aerts A."/>
            <person name="Otillar R.P."/>
            <person name="Terry A.Y."/>
            <person name="Boore J.L."/>
            <person name="Grigoriev I.V."/>
            <person name="Lindberg D.R."/>
            <person name="Seaver E.C."/>
            <person name="Weisblat D.A."/>
            <person name="Putnam N.H."/>
            <person name="Rokhsar D.S."/>
        </authorList>
    </citation>
    <scope>NUCLEOTIDE SEQUENCE [LARGE SCALE GENOMIC DNA]</scope>
</reference>
<organism evidence="6 7">
    <name type="scientific">Lottia gigantea</name>
    <name type="common">Giant owl limpet</name>
    <dbReference type="NCBI Taxonomy" id="225164"/>
    <lineage>
        <taxon>Eukaryota</taxon>
        <taxon>Metazoa</taxon>
        <taxon>Spiralia</taxon>
        <taxon>Lophotrochozoa</taxon>
        <taxon>Mollusca</taxon>
        <taxon>Gastropoda</taxon>
        <taxon>Patellogastropoda</taxon>
        <taxon>Lottioidea</taxon>
        <taxon>Lottiidae</taxon>
        <taxon>Lottia</taxon>
    </lineage>
</organism>
<feature type="domain" description="Alpha/beta hydrolase fold-3" evidence="5">
    <location>
        <begin position="315"/>
        <end position="380"/>
    </location>
</feature>
<dbReference type="AlphaFoldDB" id="V4A4R1"/>
<dbReference type="Gene3D" id="3.40.50.1820">
    <property type="entry name" value="alpha/beta hydrolase"/>
    <property type="match status" value="1"/>
</dbReference>
<evidence type="ECO:0000313" key="7">
    <source>
        <dbReference type="Proteomes" id="UP000030746"/>
    </source>
</evidence>
<dbReference type="InterPro" id="IPR050300">
    <property type="entry name" value="GDXG_lipolytic_enzyme"/>
</dbReference>
<keyword evidence="4" id="KW-1133">Transmembrane helix</keyword>
<dbReference type="Pfam" id="PF07859">
    <property type="entry name" value="Abhydrolase_3"/>
    <property type="match status" value="2"/>
</dbReference>
<evidence type="ECO:0000256" key="1">
    <source>
        <dbReference type="ARBA" id="ARBA00010515"/>
    </source>
</evidence>
<evidence type="ECO:0000256" key="4">
    <source>
        <dbReference type="SAM" id="Phobius"/>
    </source>
</evidence>
<dbReference type="KEGG" id="lgi:LOTGIDRAFT_231215"/>
<sequence length="409" mass="45716">MSNRKRILKQGVVILSALAVAFLGVILYTPLPDGMEQPWNLRLYYAKSKLAIITGELCGLFGYRSIHISRYLLDSILLTHGTSINNPYLDVKNVTLDGIPARIYKPKDKHDYLPCFIFIHGGGFVYSIDSYDGVAAKIAQDTNMTVIAVEYRLIPEFPYPAALNDVYRATRFILQNAISLGIDPLKVSIGGDSAGGNTAAAVALKLRDDNIQPKLLGQVLIYPVLQACDLYTPSNLLGTRYLFDGRAFAAEMAVMALGIPDRFRDFIAKGNYSSPELTKKCKRFVNYNYLPHQLIPHGYKRTDITSDPAHEDAKYLEEKYSDPYFVPLMSEILSNLPQTLVVTTQLDHLRDDGIIYHKRLLKAGVKSDWRHLPDSFHGVLTMIGDGGFDAGLTMIDHITTFLKQISFES</sequence>
<evidence type="ECO:0000259" key="5">
    <source>
        <dbReference type="Pfam" id="PF07859"/>
    </source>
</evidence>
<accession>V4A4R1</accession>
<feature type="active site" evidence="3">
    <location>
        <position position="193"/>
    </location>
</feature>